<reference evidence="1 2" key="1">
    <citation type="journal article" date="2011" name="Proc. Natl. Acad. Sci. U.S.A.">
        <title>Comparative genomics of xylose-fermenting fungi for enhanced biofuel production.</title>
        <authorList>
            <person name="Wohlbach D.J."/>
            <person name="Kuo A."/>
            <person name="Sato T.K."/>
            <person name="Potts K.M."/>
            <person name="Salamov A.A."/>
            <person name="LaButti K.M."/>
            <person name="Sun H."/>
            <person name="Clum A."/>
            <person name="Pangilinan J.L."/>
            <person name="Lindquist E.A."/>
            <person name="Lucas S."/>
            <person name="Lapidus A."/>
            <person name="Jin M."/>
            <person name="Gunawan C."/>
            <person name="Balan V."/>
            <person name="Dale B.E."/>
            <person name="Jeffries T.W."/>
            <person name="Zinkel R."/>
            <person name="Barry K.W."/>
            <person name="Grigoriev I.V."/>
            <person name="Gasch A.P."/>
        </authorList>
    </citation>
    <scope>NUCLEOTIDE SEQUENCE [LARGE SCALE GENOMIC DNA]</scope>
    <source>
        <strain evidence="2">ATCC 10573 / BCRC 21748 / CBS 615 / JCM 9827 / NBRC 10315 / NRRL Y-1498 / VKM Y-70</strain>
    </source>
</reference>
<gene>
    <name evidence="1" type="ORF">CANTEDRAFT_136670</name>
</gene>
<name>G3BCJ3_CANTC</name>
<evidence type="ECO:0000313" key="1">
    <source>
        <dbReference type="EMBL" id="EGV60177.1"/>
    </source>
</evidence>
<sequence>MSLQRTTLCTPTATFICQYISMVQHKTHGIEKPKPDPNLFVEDGIFGKYKAVLQSDFRVVKMKGMLKPYKEAAVLKTLKRQTLKYIKTSNSIKLIFPDYSYCLCSPDFSNLRFVHYQSANSPITPSEAFSIPSFGKNLTHIEDGAHLFMDLPPQLSPIPEFYMSTSQTASSQQDVMDIDFASDEYSSSTESDSDFVQDVSKSVGKLALYKA</sequence>
<keyword evidence="2" id="KW-1185">Reference proteome</keyword>
<proteinExistence type="predicted"/>
<dbReference type="GeneID" id="18249990"/>
<dbReference type="AlphaFoldDB" id="G3BCJ3"/>
<accession>G3BCJ3</accession>
<evidence type="ECO:0000313" key="2">
    <source>
        <dbReference type="Proteomes" id="UP000000707"/>
    </source>
</evidence>
<dbReference type="KEGG" id="cten:18249990"/>
<organism evidence="2">
    <name type="scientific">Candida tenuis (strain ATCC 10573 / BCRC 21748 / CBS 615 / JCM 9827 / NBRC 10315 / NRRL Y-1498 / VKM Y-70)</name>
    <name type="common">Yeast</name>
    <name type="synonym">Yamadazyma tenuis</name>
    <dbReference type="NCBI Taxonomy" id="590646"/>
    <lineage>
        <taxon>Eukaryota</taxon>
        <taxon>Fungi</taxon>
        <taxon>Dikarya</taxon>
        <taxon>Ascomycota</taxon>
        <taxon>Saccharomycotina</taxon>
        <taxon>Pichiomycetes</taxon>
        <taxon>Debaryomycetaceae</taxon>
        <taxon>Yamadazyma</taxon>
    </lineage>
</organism>
<dbReference type="EMBL" id="GL996528">
    <property type="protein sequence ID" value="EGV60177.1"/>
    <property type="molecule type" value="Genomic_DNA"/>
</dbReference>
<dbReference type="Proteomes" id="UP000000707">
    <property type="component" value="Unassembled WGS sequence"/>
</dbReference>
<dbReference type="HOGENOM" id="CLU_1304708_0_0_1"/>
<protein>
    <submittedName>
        <fullName evidence="1">Uncharacterized protein</fullName>
    </submittedName>
</protein>